<gene>
    <name evidence="2" type="ORF">NQ315_014501</name>
</gene>
<dbReference type="GO" id="GO:0004523">
    <property type="term" value="F:RNA-DNA hybrid ribonuclease activity"/>
    <property type="evidence" value="ECO:0007669"/>
    <property type="project" value="InterPro"/>
</dbReference>
<comment type="caution">
    <text evidence="2">The sequence shown here is derived from an EMBL/GenBank/DDBJ whole genome shotgun (WGS) entry which is preliminary data.</text>
</comment>
<dbReference type="Pfam" id="PF00075">
    <property type="entry name" value="RNase_H"/>
    <property type="match status" value="1"/>
</dbReference>
<organism evidence="2 3">
    <name type="scientific">Exocentrus adspersus</name>
    <dbReference type="NCBI Taxonomy" id="1586481"/>
    <lineage>
        <taxon>Eukaryota</taxon>
        <taxon>Metazoa</taxon>
        <taxon>Ecdysozoa</taxon>
        <taxon>Arthropoda</taxon>
        <taxon>Hexapoda</taxon>
        <taxon>Insecta</taxon>
        <taxon>Pterygota</taxon>
        <taxon>Neoptera</taxon>
        <taxon>Endopterygota</taxon>
        <taxon>Coleoptera</taxon>
        <taxon>Polyphaga</taxon>
        <taxon>Cucujiformia</taxon>
        <taxon>Chrysomeloidea</taxon>
        <taxon>Cerambycidae</taxon>
        <taxon>Lamiinae</taxon>
        <taxon>Acanthocinini</taxon>
        <taxon>Exocentrus</taxon>
    </lineage>
</organism>
<protein>
    <recommendedName>
        <fullName evidence="1">RNase H type-1 domain-containing protein</fullName>
    </recommendedName>
</protein>
<dbReference type="GO" id="GO:0003676">
    <property type="term" value="F:nucleic acid binding"/>
    <property type="evidence" value="ECO:0007669"/>
    <property type="project" value="InterPro"/>
</dbReference>
<dbReference type="PROSITE" id="PS50879">
    <property type="entry name" value="RNASE_H_1"/>
    <property type="match status" value="1"/>
</dbReference>
<reference evidence="2 3" key="1">
    <citation type="journal article" date="2023" name="Insect Mol. Biol.">
        <title>Genome sequencing provides insights into the evolution of gene families encoding plant cell wall-degrading enzymes in longhorned beetles.</title>
        <authorList>
            <person name="Shin N.R."/>
            <person name="Okamura Y."/>
            <person name="Kirsch R."/>
            <person name="Pauchet Y."/>
        </authorList>
    </citation>
    <scope>NUCLEOTIDE SEQUENCE [LARGE SCALE GENOMIC DNA]</scope>
    <source>
        <strain evidence="2">EAD_L_NR</strain>
    </source>
</reference>
<evidence type="ECO:0000313" key="3">
    <source>
        <dbReference type="Proteomes" id="UP001159042"/>
    </source>
</evidence>
<sequence length="427" mass="48551">MENPGGCRSSSLQSTEIHTIKLCGRELEKRSPNRKSVKNFSDSQAALNTLGSYCCTSKAVWNCQQILSQVGVGKTNRLTLVWIPGHVGLKGNEVADSLARRGAALEFIRSEPVLGLSYSTARTHSFRGPKNIRITWNLRLEGTQIAMKRKLKYLGVVFDWQGAREHFNFVCAKAQEKMSALVRLMPNVGGPKMAKRQLLASVVQSILLYAAPVWVEGLRIKTYKDLMAATQRKSLLRVISAYRTISTSAAQVISGTPLIDLLAEERKLIFQKRPGYENSGEARKRTIQKWQEEWDSHVDTAQWTKRLIPNISLWITCKFRNTNYFFTQALTGHGSFTTYTHQIAKTVNDRCRYCGNTDTPEHTLFSCIRWEVRKGATKVYLGEDITSDNIIIRMCQSKEKCKDAGFNFIIKIMERKEQEERADQNRQ</sequence>
<evidence type="ECO:0000313" key="2">
    <source>
        <dbReference type="EMBL" id="KAJ8910210.1"/>
    </source>
</evidence>
<dbReference type="Gene3D" id="3.30.420.10">
    <property type="entry name" value="Ribonuclease H-like superfamily/Ribonuclease H"/>
    <property type="match status" value="1"/>
</dbReference>
<dbReference type="InterPro" id="IPR002156">
    <property type="entry name" value="RNaseH_domain"/>
</dbReference>
<feature type="domain" description="RNase H type-1" evidence="1">
    <location>
        <begin position="1"/>
        <end position="104"/>
    </location>
</feature>
<dbReference type="AlphaFoldDB" id="A0AAV8V7M6"/>
<keyword evidence="3" id="KW-1185">Reference proteome</keyword>
<dbReference type="Proteomes" id="UP001159042">
    <property type="component" value="Unassembled WGS sequence"/>
</dbReference>
<dbReference type="SUPFAM" id="SSF53098">
    <property type="entry name" value="Ribonuclease H-like"/>
    <property type="match status" value="1"/>
</dbReference>
<dbReference type="InterPro" id="IPR036397">
    <property type="entry name" value="RNaseH_sf"/>
</dbReference>
<dbReference type="EMBL" id="JANEYG010000335">
    <property type="protein sequence ID" value="KAJ8910210.1"/>
    <property type="molecule type" value="Genomic_DNA"/>
</dbReference>
<dbReference type="PANTHER" id="PTHR19446">
    <property type="entry name" value="REVERSE TRANSCRIPTASES"/>
    <property type="match status" value="1"/>
</dbReference>
<accession>A0AAV8V7M6</accession>
<name>A0AAV8V7M6_9CUCU</name>
<evidence type="ECO:0000259" key="1">
    <source>
        <dbReference type="PROSITE" id="PS50879"/>
    </source>
</evidence>
<proteinExistence type="predicted"/>
<dbReference type="InterPro" id="IPR012337">
    <property type="entry name" value="RNaseH-like_sf"/>
</dbReference>